<feature type="transmembrane region" description="Helical" evidence="2">
    <location>
        <begin position="45"/>
        <end position="64"/>
    </location>
</feature>
<name>A0A496PG69_9MICC</name>
<evidence type="ECO:0000256" key="2">
    <source>
        <dbReference type="SAM" id="Phobius"/>
    </source>
</evidence>
<feature type="compositionally biased region" description="Low complexity" evidence="1">
    <location>
        <begin position="90"/>
        <end position="102"/>
    </location>
</feature>
<accession>A0A496PG69</accession>
<proteinExistence type="predicted"/>
<sequence length="102" mass="10963">MARRELILRLAIFVVTSVALAQLDPLDPLAILNDGGYSLNTLQGTLLSKLAWALAIPALLAWLIPRPLRELARAPRPGRPANSQPTEAFSSWSSSPLPLGSP</sequence>
<keyword evidence="2" id="KW-0812">Transmembrane</keyword>
<keyword evidence="4" id="KW-1185">Reference proteome</keyword>
<dbReference type="RefSeq" id="WP_121485855.1">
    <property type="nucleotide sequence ID" value="NZ_QQXL01000008.1"/>
</dbReference>
<evidence type="ECO:0000313" key="3">
    <source>
        <dbReference type="EMBL" id="RKW69525.1"/>
    </source>
</evidence>
<evidence type="ECO:0000256" key="1">
    <source>
        <dbReference type="SAM" id="MobiDB-lite"/>
    </source>
</evidence>
<evidence type="ECO:0000313" key="4">
    <source>
        <dbReference type="Proteomes" id="UP000273119"/>
    </source>
</evidence>
<dbReference type="AlphaFoldDB" id="A0A496PG69"/>
<reference evidence="3 4" key="1">
    <citation type="submission" date="2018-07" db="EMBL/GenBank/DDBJ databases">
        <title>Arthrobacter sp. nov., isolated from raw cow's milk with high bacterial count.</title>
        <authorList>
            <person name="Hahne J."/>
            <person name="Isele D."/>
            <person name="Lipski A."/>
        </authorList>
    </citation>
    <scope>NUCLEOTIDE SEQUENCE [LARGE SCALE GENOMIC DNA]</scope>
    <source>
        <strain evidence="3 4">JZ R-183</strain>
    </source>
</reference>
<organism evidence="3 4">
    <name type="scientific">Galactobacter caseinivorans</name>
    <dbReference type="NCBI Taxonomy" id="2676123"/>
    <lineage>
        <taxon>Bacteria</taxon>
        <taxon>Bacillati</taxon>
        <taxon>Actinomycetota</taxon>
        <taxon>Actinomycetes</taxon>
        <taxon>Micrococcales</taxon>
        <taxon>Micrococcaceae</taxon>
        <taxon>Galactobacter</taxon>
    </lineage>
</organism>
<dbReference type="Proteomes" id="UP000273119">
    <property type="component" value="Unassembled WGS sequence"/>
</dbReference>
<keyword evidence="2" id="KW-0472">Membrane</keyword>
<comment type="caution">
    <text evidence="3">The sequence shown here is derived from an EMBL/GenBank/DDBJ whole genome shotgun (WGS) entry which is preliminary data.</text>
</comment>
<gene>
    <name evidence="3" type="ORF">DWQ67_11990</name>
</gene>
<feature type="region of interest" description="Disordered" evidence="1">
    <location>
        <begin position="74"/>
        <end position="102"/>
    </location>
</feature>
<protein>
    <submittedName>
        <fullName evidence="3">Uncharacterized protein</fullName>
    </submittedName>
</protein>
<keyword evidence="2" id="KW-1133">Transmembrane helix</keyword>
<dbReference type="EMBL" id="QQXL01000008">
    <property type="protein sequence ID" value="RKW69525.1"/>
    <property type="molecule type" value="Genomic_DNA"/>
</dbReference>